<dbReference type="Proteomes" id="UP000292958">
    <property type="component" value="Unassembled WGS sequence"/>
</dbReference>
<organism evidence="1 2">
    <name type="scientific">Edaphobacter modestus</name>
    <dbReference type="NCBI Taxonomy" id="388466"/>
    <lineage>
        <taxon>Bacteria</taxon>
        <taxon>Pseudomonadati</taxon>
        <taxon>Acidobacteriota</taxon>
        <taxon>Terriglobia</taxon>
        <taxon>Terriglobales</taxon>
        <taxon>Acidobacteriaceae</taxon>
        <taxon>Edaphobacter</taxon>
    </lineage>
</organism>
<dbReference type="SUPFAM" id="SSF48371">
    <property type="entry name" value="ARM repeat"/>
    <property type="match status" value="1"/>
</dbReference>
<dbReference type="Pfam" id="PF13646">
    <property type="entry name" value="HEAT_2"/>
    <property type="match status" value="1"/>
</dbReference>
<protein>
    <submittedName>
        <fullName evidence="1">HEAT repeat protein</fullName>
    </submittedName>
</protein>
<dbReference type="InterPro" id="IPR016024">
    <property type="entry name" value="ARM-type_fold"/>
</dbReference>
<dbReference type="RefSeq" id="WP_130422499.1">
    <property type="nucleotide sequence ID" value="NZ_SHKW01000001.1"/>
</dbReference>
<sequence length="266" mass="29657">MTSYDMQQLFSQTLLGDYDDEAPWDAVSALQRDGNREIFETAALWLKESVPLKRARAAAIMAQLQMFSNTELAPKEPKWLFRDETFPLLVEMLEREENPMVLGSGIAALGHLYNEAGVPIIVKYKDHPDRDVRFSIAFALGHFPNHSLAVATLIPLTRDEDSDVRDWSVFGLGVLGSLDSPEIREALLQRLSDSDEDVREEAAVGLGKRQDLRLLPTLRGMLAMPELKVRVAEATSAVLGLTDDPEEWEAEDYKKALDEAFGPAAS</sequence>
<dbReference type="PANTHER" id="PTHR12697:SF5">
    <property type="entry name" value="DEOXYHYPUSINE HYDROXYLASE"/>
    <property type="match status" value="1"/>
</dbReference>
<comment type="caution">
    <text evidence="1">The sequence shown here is derived from an EMBL/GenBank/DDBJ whole genome shotgun (WGS) entry which is preliminary data.</text>
</comment>
<name>A0A4Q7Z0P3_9BACT</name>
<evidence type="ECO:0000313" key="1">
    <source>
        <dbReference type="EMBL" id="RZU43730.1"/>
    </source>
</evidence>
<dbReference type="PANTHER" id="PTHR12697">
    <property type="entry name" value="PBS LYASE HEAT-LIKE PROTEIN"/>
    <property type="match status" value="1"/>
</dbReference>
<accession>A0A4Q7Z0P3</accession>
<evidence type="ECO:0000313" key="2">
    <source>
        <dbReference type="Proteomes" id="UP000292958"/>
    </source>
</evidence>
<dbReference type="EMBL" id="SHKW01000001">
    <property type="protein sequence ID" value="RZU43730.1"/>
    <property type="molecule type" value="Genomic_DNA"/>
</dbReference>
<dbReference type="InterPro" id="IPR011989">
    <property type="entry name" value="ARM-like"/>
</dbReference>
<keyword evidence="2" id="KW-1185">Reference proteome</keyword>
<reference evidence="1 2" key="1">
    <citation type="submission" date="2019-02" db="EMBL/GenBank/DDBJ databases">
        <title>Genomic Encyclopedia of Archaeal and Bacterial Type Strains, Phase II (KMG-II): from individual species to whole genera.</title>
        <authorList>
            <person name="Goeker M."/>
        </authorList>
    </citation>
    <scope>NUCLEOTIDE SEQUENCE [LARGE SCALE GENOMIC DNA]</scope>
    <source>
        <strain evidence="1 2">DSM 18101</strain>
    </source>
</reference>
<dbReference type="OrthoDB" id="278248at2"/>
<dbReference type="GO" id="GO:0016491">
    <property type="term" value="F:oxidoreductase activity"/>
    <property type="evidence" value="ECO:0007669"/>
    <property type="project" value="TreeGrafter"/>
</dbReference>
<gene>
    <name evidence="1" type="ORF">BDD14_5435</name>
</gene>
<proteinExistence type="predicted"/>
<dbReference type="AlphaFoldDB" id="A0A4Q7Z0P3"/>
<dbReference type="Gene3D" id="1.25.10.10">
    <property type="entry name" value="Leucine-rich Repeat Variant"/>
    <property type="match status" value="1"/>
</dbReference>